<dbReference type="AlphaFoldDB" id="A0A9D4HKX8"/>
<dbReference type="EMBL" id="JAIWYP010000012">
    <property type="protein sequence ID" value="KAH3724197.1"/>
    <property type="molecule type" value="Genomic_DNA"/>
</dbReference>
<comment type="caution">
    <text evidence="1">The sequence shown here is derived from an EMBL/GenBank/DDBJ whole genome shotgun (WGS) entry which is preliminary data.</text>
</comment>
<sequence>MEPDIMGRRFDHPLYLNLETNISLVIETLAEVWITRCFTSGTEKTQVVSP</sequence>
<accession>A0A9D4HKX8</accession>
<evidence type="ECO:0000313" key="2">
    <source>
        <dbReference type="Proteomes" id="UP000828390"/>
    </source>
</evidence>
<proteinExistence type="predicted"/>
<keyword evidence="2" id="KW-1185">Reference proteome</keyword>
<dbReference type="Proteomes" id="UP000828390">
    <property type="component" value="Unassembled WGS sequence"/>
</dbReference>
<protein>
    <submittedName>
        <fullName evidence="1">Uncharacterized protein</fullName>
    </submittedName>
</protein>
<reference evidence="1" key="2">
    <citation type="submission" date="2020-11" db="EMBL/GenBank/DDBJ databases">
        <authorList>
            <person name="McCartney M.A."/>
            <person name="Auch B."/>
            <person name="Kono T."/>
            <person name="Mallez S."/>
            <person name="Becker A."/>
            <person name="Gohl D.M."/>
            <person name="Silverstein K.A.T."/>
            <person name="Koren S."/>
            <person name="Bechman K.B."/>
            <person name="Herman A."/>
            <person name="Abrahante J.E."/>
            <person name="Garbe J."/>
        </authorList>
    </citation>
    <scope>NUCLEOTIDE SEQUENCE</scope>
    <source>
        <strain evidence="1">Duluth1</strain>
        <tissue evidence="1">Whole animal</tissue>
    </source>
</reference>
<reference evidence="1" key="1">
    <citation type="journal article" date="2019" name="bioRxiv">
        <title>The Genome of the Zebra Mussel, Dreissena polymorpha: A Resource for Invasive Species Research.</title>
        <authorList>
            <person name="McCartney M.A."/>
            <person name="Auch B."/>
            <person name="Kono T."/>
            <person name="Mallez S."/>
            <person name="Zhang Y."/>
            <person name="Obille A."/>
            <person name="Becker A."/>
            <person name="Abrahante J.E."/>
            <person name="Garbe J."/>
            <person name="Badalamenti J.P."/>
            <person name="Herman A."/>
            <person name="Mangelson H."/>
            <person name="Liachko I."/>
            <person name="Sullivan S."/>
            <person name="Sone E.D."/>
            <person name="Koren S."/>
            <person name="Silverstein K.A.T."/>
            <person name="Beckman K.B."/>
            <person name="Gohl D.M."/>
        </authorList>
    </citation>
    <scope>NUCLEOTIDE SEQUENCE</scope>
    <source>
        <strain evidence="1">Duluth1</strain>
        <tissue evidence="1">Whole animal</tissue>
    </source>
</reference>
<evidence type="ECO:0000313" key="1">
    <source>
        <dbReference type="EMBL" id="KAH3724197.1"/>
    </source>
</evidence>
<organism evidence="1 2">
    <name type="scientific">Dreissena polymorpha</name>
    <name type="common">Zebra mussel</name>
    <name type="synonym">Mytilus polymorpha</name>
    <dbReference type="NCBI Taxonomy" id="45954"/>
    <lineage>
        <taxon>Eukaryota</taxon>
        <taxon>Metazoa</taxon>
        <taxon>Spiralia</taxon>
        <taxon>Lophotrochozoa</taxon>
        <taxon>Mollusca</taxon>
        <taxon>Bivalvia</taxon>
        <taxon>Autobranchia</taxon>
        <taxon>Heteroconchia</taxon>
        <taxon>Euheterodonta</taxon>
        <taxon>Imparidentia</taxon>
        <taxon>Neoheterodontei</taxon>
        <taxon>Myida</taxon>
        <taxon>Dreissenoidea</taxon>
        <taxon>Dreissenidae</taxon>
        <taxon>Dreissena</taxon>
    </lineage>
</organism>
<gene>
    <name evidence="1" type="ORF">DPMN_050010</name>
</gene>
<name>A0A9D4HKX8_DREPO</name>